<dbReference type="Pfam" id="PF06985">
    <property type="entry name" value="HET"/>
    <property type="match status" value="1"/>
</dbReference>
<dbReference type="OrthoDB" id="5135333at2759"/>
<dbReference type="PANTHER" id="PTHR33112:SF16">
    <property type="entry name" value="HETEROKARYON INCOMPATIBILITY DOMAIN-CONTAINING PROTEIN"/>
    <property type="match status" value="1"/>
</dbReference>
<evidence type="ECO:0000313" key="2">
    <source>
        <dbReference type="EMBL" id="KAF1944715.1"/>
    </source>
</evidence>
<keyword evidence="3" id="KW-1185">Reference proteome</keyword>
<evidence type="ECO:0000259" key="1">
    <source>
        <dbReference type="Pfam" id="PF06985"/>
    </source>
</evidence>
<dbReference type="AlphaFoldDB" id="A0A6A5SVL0"/>
<proteinExistence type="predicted"/>
<feature type="domain" description="Heterokaryon incompatibility" evidence="1">
    <location>
        <begin position="76"/>
        <end position="222"/>
    </location>
</feature>
<evidence type="ECO:0000313" key="3">
    <source>
        <dbReference type="Proteomes" id="UP000800038"/>
    </source>
</evidence>
<dbReference type="InterPro" id="IPR010730">
    <property type="entry name" value="HET"/>
</dbReference>
<dbReference type="EMBL" id="ML976014">
    <property type="protein sequence ID" value="KAF1944715.1"/>
    <property type="molecule type" value="Genomic_DNA"/>
</dbReference>
<organism evidence="2 3">
    <name type="scientific">Clathrospora elynae</name>
    <dbReference type="NCBI Taxonomy" id="706981"/>
    <lineage>
        <taxon>Eukaryota</taxon>
        <taxon>Fungi</taxon>
        <taxon>Dikarya</taxon>
        <taxon>Ascomycota</taxon>
        <taxon>Pezizomycotina</taxon>
        <taxon>Dothideomycetes</taxon>
        <taxon>Pleosporomycetidae</taxon>
        <taxon>Pleosporales</taxon>
        <taxon>Diademaceae</taxon>
        <taxon>Clathrospora</taxon>
    </lineage>
</organism>
<protein>
    <submittedName>
        <fullName evidence="2">HET-domain-containing protein</fullName>
    </submittedName>
</protein>
<name>A0A6A5SVL0_9PLEO</name>
<accession>A0A6A5SVL0</accession>
<feature type="non-terminal residue" evidence="2">
    <location>
        <position position="241"/>
    </location>
</feature>
<gene>
    <name evidence="2" type="ORF">EJ02DRAFT_340274</name>
</gene>
<dbReference type="PANTHER" id="PTHR33112">
    <property type="entry name" value="DOMAIN PROTEIN, PUTATIVE-RELATED"/>
    <property type="match status" value="1"/>
</dbReference>
<dbReference type="Proteomes" id="UP000800038">
    <property type="component" value="Unassembled WGS sequence"/>
</dbReference>
<sequence>MNSTDAKAHIGRVTKPDNIDWDHVKSWISFCSQDAHQNSRQLSIDLADGNRKSYPELRVIDVKTACIVQLPLSAGYVALSYQWGMDQRLKLRMNNKTQLETPGFFEAADCQPSRTIVDAMEVVERLGYRYLWVDALCIIQDSAKDLLLNVNKMDRIYRDAELTIVGAAGNDAEHGLPGVSVSRTEQQIRIAIDGITAANMLEPAAGAITFSRWNTRGWTYQERILSRKLLTFTNSQVFYHC</sequence>
<reference evidence="2" key="1">
    <citation type="journal article" date="2020" name="Stud. Mycol.">
        <title>101 Dothideomycetes genomes: a test case for predicting lifestyles and emergence of pathogens.</title>
        <authorList>
            <person name="Haridas S."/>
            <person name="Albert R."/>
            <person name="Binder M."/>
            <person name="Bloem J."/>
            <person name="Labutti K."/>
            <person name="Salamov A."/>
            <person name="Andreopoulos B."/>
            <person name="Baker S."/>
            <person name="Barry K."/>
            <person name="Bills G."/>
            <person name="Bluhm B."/>
            <person name="Cannon C."/>
            <person name="Castanera R."/>
            <person name="Culley D."/>
            <person name="Daum C."/>
            <person name="Ezra D."/>
            <person name="Gonzalez J."/>
            <person name="Henrissat B."/>
            <person name="Kuo A."/>
            <person name="Liang C."/>
            <person name="Lipzen A."/>
            <person name="Lutzoni F."/>
            <person name="Magnuson J."/>
            <person name="Mondo S."/>
            <person name="Nolan M."/>
            <person name="Ohm R."/>
            <person name="Pangilinan J."/>
            <person name="Park H.-J."/>
            <person name="Ramirez L."/>
            <person name="Alfaro M."/>
            <person name="Sun H."/>
            <person name="Tritt A."/>
            <person name="Yoshinaga Y."/>
            <person name="Zwiers L.-H."/>
            <person name="Turgeon B."/>
            <person name="Goodwin S."/>
            <person name="Spatafora J."/>
            <person name="Crous P."/>
            <person name="Grigoriev I."/>
        </authorList>
    </citation>
    <scope>NUCLEOTIDE SEQUENCE</scope>
    <source>
        <strain evidence="2">CBS 161.51</strain>
    </source>
</reference>